<evidence type="ECO:0000313" key="2">
    <source>
        <dbReference type="EMBL" id="MBF9068871.1"/>
    </source>
</evidence>
<gene>
    <name evidence="2" type="ORF">I2501_12645</name>
</gene>
<feature type="chain" id="PRO_5037918984" evidence="1">
    <location>
        <begin position="35"/>
        <end position="196"/>
    </location>
</feature>
<keyword evidence="1" id="KW-0732">Signal</keyword>
<dbReference type="RefSeq" id="WP_196194008.1">
    <property type="nucleotide sequence ID" value="NZ_JADPRT010000004.1"/>
</dbReference>
<comment type="caution">
    <text evidence="2">The sequence shown here is derived from an EMBL/GenBank/DDBJ whole genome shotgun (WGS) entry which is preliminary data.</text>
</comment>
<keyword evidence="3" id="KW-1185">Reference proteome</keyword>
<dbReference type="EMBL" id="JADPRT010000004">
    <property type="protein sequence ID" value="MBF9068871.1"/>
    <property type="molecule type" value="Genomic_DNA"/>
</dbReference>
<dbReference type="AlphaFoldDB" id="A0A931FEP1"/>
<organism evidence="2 3">
    <name type="scientific">Streptacidiphilus fuscans</name>
    <dbReference type="NCBI Taxonomy" id="2789292"/>
    <lineage>
        <taxon>Bacteria</taxon>
        <taxon>Bacillati</taxon>
        <taxon>Actinomycetota</taxon>
        <taxon>Actinomycetes</taxon>
        <taxon>Kitasatosporales</taxon>
        <taxon>Streptomycetaceae</taxon>
        <taxon>Streptacidiphilus</taxon>
    </lineage>
</organism>
<evidence type="ECO:0000256" key="1">
    <source>
        <dbReference type="SAM" id="SignalP"/>
    </source>
</evidence>
<sequence length="196" mass="20342">MRSVSHITRVALKGVTVASVVAGAMLATVAPASAHTAAPHSVNPGAVVPQGACGGDPGPFVEVLTNYGTYYNVKSGPFVDDNGTGNNSTTSFSNTWSGTISATINANFHVSESTLVEGVSADLGLSLTASATIGGSHTVTYTVAPHKALHAEYAEFQADTYDETYSLNSVCAKTTIAEGETYFDEGDGWHTWLTNY</sequence>
<feature type="signal peptide" evidence="1">
    <location>
        <begin position="1"/>
        <end position="34"/>
    </location>
</feature>
<reference evidence="2" key="1">
    <citation type="submission" date="2020-11" db="EMBL/GenBank/DDBJ databases">
        <title>Isolation and identification of active actinomycetes.</title>
        <authorList>
            <person name="Yu B."/>
        </authorList>
    </citation>
    <scope>NUCLEOTIDE SEQUENCE</scope>
    <source>
        <strain evidence="2">NEAU-YB345</strain>
    </source>
</reference>
<protein>
    <submittedName>
        <fullName evidence="2">Uncharacterized protein</fullName>
    </submittedName>
</protein>
<dbReference type="Proteomes" id="UP000657385">
    <property type="component" value="Unassembled WGS sequence"/>
</dbReference>
<accession>A0A931FEP1</accession>
<evidence type="ECO:0000313" key="3">
    <source>
        <dbReference type="Proteomes" id="UP000657385"/>
    </source>
</evidence>
<name>A0A931FEP1_9ACTN</name>
<proteinExistence type="predicted"/>